<reference evidence="2 3" key="2">
    <citation type="submission" date="2016-12" db="EMBL/GenBank/DDBJ databases">
        <title>Draft Genome Sequence of Cystobacter ferrugineus Strain Cbfe23.</title>
        <authorList>
            <person name="Akbar S."/>
            <person name="Dowd S.E."/>
            <person name="Stevens D.C."/>
        </authorList>
    </citation>
    <scope>NUCLEOTIDE SEQUENCE [LARGE SCALE GENOMIC DNA]</scope>
    <source>
        <strain evidence="2 3">Cbfe23</strain>
    </source>
</reference>
<evidence type="ECO:0008006" key="4">
    <source>
        <dbReference type="Google" id="ProtNLM"/>
    </source>
</evidence>
<evidence type="ECO:0000256" key="1">
    <source>
        <dbReference type="SAM" id="SignalP"/>
    </source>
</evidence>
<dbReference type="STRING" id="83449.BON30_14900"/>
<feature type="chain" id="PRO_5012228319" description="DUF2891 domain-containing protein" evidence="1">
    <location>
        <begin position="21"/>
        <end position="363"/>
    </location>
</feature>
<evidence type="ECO:0000313" key="2">
    <source>
        <dbReference type="EMBL" id="OJH40323.1"/>
    </source>
</evidence>
<dbReference type="AlphaFoldDB" id="A0A1L9BDL3"/>
<evidence type="ECO:0000313" key="3">
    <source>
        <dbReference type="Proteomes" id="UP000182229"/>
    </source>
</evidence>
<reference evidence="3" key="1">
    <citation type="submission" date="2016-11" db="EMBL/GenBank/DDBJ databases">
        <authorList>
            <person name="Shukria A."/>
            <person name="Stevens D.C."/>
        </authorList>
    </citation>
    <scope>NUCLEOTIDE SEQUENCE [LARGE SCALE GENOMIC DNA]</scope>
    <source>
        <strain evidence="3">Cbfe23</strain>
    </source>
</reference>
<comment type="caution">
    <text evidence="2">The sequence shown here is derived from an EMBL/GenBank/DDBJ whole genome shotgun (WGS) entry which is preliminary data.</text>
</comment>
<keyword evidence="3" id="KW-1185">Reference proteome</keyword>
<dbReference type="InterPro" id="IPR021365">
    <property type="entry name" value="DUF2891"/>
</dbReference>
<dbReference type="RefSeq" id="WP_071898955.1">
    <property type="nucleotide sequence ID" value="NZ_MPIN01000003.1"/>
</dbReference>
<organism evidence="2 3">
    <name type="scientific">Cystobacter ferrugineus</name>
    <dbReference type="NCBI Taxonomy" id="83449"/>
    <lineage>
        <taxon>Bacteria</taxon>
        <taxon>Pseudomonadati</taxon>
        <taxon>Myxococcota</taxon>
        <taxon>Myxococcia</taxon>
        <taxon>Myxococcales</taxon>
        <taxon>Cystobacterineae</taxon>
        <taxon>Archangiaceae</taxon>
        <taxon>Cystobacter</taxon>
    </lineage>
</organism>
<accession>A0A1L9BDL3</accession>
<name>A0A1L9BDL3_9BACT</name>
<dbReference type="OrthoDB" id="9779797at2"/>
<proteinExistence type="predicted"/>
<gene>
    <name evidence="2" type="ORF">BON30_14900</name>
</gene>
<feature type="signal peptide" evidence="1">
    <location>
        <begin position="1"/>
        <end position="20"/>
    </location>
</feature>
<keyword evidence="1" id="KW-0732">Signal</keyword>
<dbReference type="Proteomes" id="UP000182229">
    <property type="component" value="Unassembled WGS sequence"/>
</dbReference>
<protein>
    <recommendedName>
        <fullName evidence="4">DUF2891 domain-containing protein</fullName>
    </recommendedName>
</protein>
<dbReference type="EMBL" id="MPIN01000003">
    <property type="protein sequence ID" value="OJH40323.1"/>
    <property type="molecule type" value="Genomic_DNA"/>
</dbReference>
<dbReference type="Pfam" id="PF11199">
    <property type="entry name" value="DUF2891"/>
    <property type="match status" value="1"/>
</dbReference>
<sequence>MQSSFLLALLVTTLSTQAPAPPDFGDEAAARFAELALACVHREYPNKIAHVMSGDADARPPRELTPAFYGCYDWHSSVHGHWLLVRLARLHPKAPFAARAREAVARSLTPENIAAEVRYLSAPGRVSFERPYGLAWLLQLAAELREWEDPQARAWSTALEPLEAHAAGRLREWLPKLSRPIRVGEHDQTAFAFGLVLDWARRAGDEAMVKLLTERVETFYGKDVRGPLTYEPSGHDFLSPCLAEADLMRRVLSPARFATWLSGFLPEIPSKGGTSWLEPAVVTDPGDPKLAHLDGLNLSRAWMLEGILSGLPPQDKRRRSLEETARRHREAGLRSVTGAHYEGGHWLGSFAVYLVTGRGLPRP</sequence>